<dbReference type="Gene3D" id="1.20.1260.100">
    <property type="entry name" value="TspO/MBR protein"/>
    <property type="match status" value="1"/>
</dbReference>
<dbReference type="PANTHER" id="PTHR33802">
    <property type="entry name" value="SI:CH211-161H7.5-RELATED"/>
    <property type="match status" value="1"/>
</dbReference>
<feature type="transmembrane region" description="Helical" evidence="1">
    <location>
        <begin position="145"/>
        <end position="164"/>
    </location>
</feature>
<name>A0A318SHH1_9DEIO</name>
<dbReference type="PANTHER" id="PTHR33802:SF1">
    <property type="entry name" value="XK-RELATED PROTEIN"/>
    <property type="match status" value="1"/>
</dbReference>
<proteinExistence type="predicted"/>
<feature type="transmembrane region" description="Helical" evidence="1">
    <location>
        <begin position="201"/>
        <end position="217"/>
    </location>
</feature>
<feature type="transmembrane region" description="Helical" evidence="1">
    <location>
        <begin position="105"/>
        <end position="124"/>
    </location>
</feature>
<dbReference type="InterPro" id="IPR038330">
    <property type="entry name" value="TspO/MBR-related_sf"/>
</dbReference>
<dbReference type="AlphaFoldDB" id="A0A318SHH1"/>
<dbReference type="OrthoDB" id="5189031at2"/>
<accession>A0A318SHH1</accession>
<sequence>MTGLSRQIILVVAVVVTLAMNTIAGIGLLFGRDPGSISDRLPNAFTPAGFTFSIWGLIFLALIAFAAWQARADQRGERLDKLAVPFLLANLFNITWLLAWHSLNYGLSVVIMLALLASLVWLYLRLDIMNLQGAEKFWLGAPISLYFGWISVATIANVTAWLVSRGVTDGLLGIGAQAWSAILIGVASLVGAFLLWRKRDWVFAVVLAWSFYGVYAARPNADVITAVILVGVASLLIAFFLGLRRLRTDPPRPLSA</sequence>
<keyword evidence="1" id="KW-0812">Transmembrane</keyword>
<keyword evidence="3" id="KW-1185">Reference proteome</keyword>
<evidence type="ECO:0000256" key="1">
    <source>
        <dbReference type="SAM" id="Phobius"/>
    </source>
</evidence>
<organism evidence="2 3">
    <name type="scientific">Deinococcus yavapaiensis KR-236</name>
    <dbReference type="NCBI Taxonomy" id="694435"/>
    <lineage>
        <taxon>Bacteria</taxon>
        <taxon>Thermotogati</taxon>
        <taxon>Deinococcota</taxon>
        <taxon>Deinococci</taxon>
        <taxon>Deinococcales</taxon>
        <taxon>Deinococcaceae</taxon>
        <taxon>Deinococcus</taxon>
    </lineage>
</organism>
<dbReference type="Proteomes" id="UP000248326">
    <property type="component" value="Unassembled WGS sequence"/>
</dbReference>
<protein>
    <submittedName>
        <fullName evidence="2">TspO/MBR related protein</fullName>
    </submittedName>
</protein>
<evidence type="ECO:0000313" key="2">
    <source>
        <dbReference type="EMBL" id="PYE53378.1"/>
    </source>
</evidence>
<feature type="transmembrane region" description="Helical" evidence="1">
    <location>
        <begin position="50"/>
        <end position="70"/>
    </location>
</feature>
<feature type="transmembrane region" description="Helical" evidence="1">
    <location>
        <begin position="7"/>
        <end position="30"/>
    </location>
</feature>
<evidence type="ECO:0000313" key="3">
    <source>
        <dbReference type="Proteomes" id="UP000248326"/>
    </source>
</evidence>
<dbReference type="EMBL" id="QJSX01000009">
    <property type="protein sequence ID" value="PYE53378.1"/>
    <property type="molecule type" value="Genomic_DNA"/>
</dbReference>
<feature type="transmembrane region" description="Helical" evidence="1">
    <location>
        <begin position="82"/>
        <end position="99"/>
    </location>
</feature>
<keyword evidence="1" id="KW-1133">Transmembrane helix</keyword>
<gene>
    <name evidence="2" type="ORF">DES52_109155</name>
</gene>
<comment type="caution">
    <text evidence="2">The sequence shown here is derived from an EMBL/GenBank/DDBJ whole genome shotgun (WGS) entry which is preliminary data.</text>
</comment>
<dbReference type="RefSeq" id="WP_110887162.1">
    <property type="nucleotide sequence ID" value="NZ_QJSX01000009.1"/>
</dbReference>
<reference evidence="2 3" key="1">
    <citation type="submission" date="2018-06" db="EMBL/GenBank/DDBJ databases">
        <title>Genomic Encyclopedia of Type Strains, Phase IV (KMG-IV): sequencing the most valuable type-strain genomes for metagenomic binning, comparative biology and taxonomic classification.</title>
        <authorList>
            <person name="Goeker M."/>
        </authorList>
    </citation>
    <scope>NUCLEOTIDE SEQUENCE [LARGE SCALE GENOMIC DNA]</scope>
    <source>
        <strain evidence="2 3">DSM 18048</strain>
    </source>
</reference>
<keyword evidence="1" id="KW-0472">Membrane</keyword>
<feature type="transmembrane region" description="Helical" evidence="1">
    <location>
        <begin position="176"/>
        <end position="196"/>
    </location>
</feature>
<feature type="transmembrane region" description="Helical" evidence="1">
    <location>
        <begin position="223"/>
        <end position="243"/>
    </location>
</feature>